<evidence type="ECO:0000256" key="1">
    <source>
        <dbReference type="ARBA" id="ARBA00004123"/>
    </source>
</evidence>
<accession>A0ABN9GXR3</accession>
<evidence type="ECO:0000256" key="17">
    <source>
        <dbReference type="ARBA" id="ARBA00042995"/>
    </source>
</evidence>
<evidence type="ECO:0000256" key="19">
    <source>
        <dbReference type="SAM" id="MobiDB-lite"/>
    </source>
</evidence>
<feature type="compositionally biased region" description="Polar residues" evidence="19">
    <location>
        <begin position="429"/>
        <end position="444"/>
    </location>
</feature>
<evidence type="ECO:0000259" key="21">
    <source>
        <dbReference type="PROSITE" id="PS50867"/>
    </source>
</evidence>
<reference evidence="22" key="1">
    <citation type="submission" date="2023-05" db="EMBL/GenBank/DDBJ databases">
        <authorList>
            <person name="Stuckert A."/>
        </authorList>
    </citation>
    <scope>NUCLEOTIDE SEQUENCE</scope>
</reference>
<dbReference type="SUPFAM" id="SSF82199">
    <property type="entry name" value="SET domain"/>
    <property type="match status" value="1"/>
</dbReference>
<evidence type="ECO:0000256" key="15">
    <source>
        <dbReference type="ARBA" id="ARBA00039052"/>
    </source>
</evidence>
<dbReference type="InterPro" id="IPR001214">
    <property type="entry name" value="SET_dom"/>
</dbReference>
<dbReference type="InterPro" id="IPR001739">
    <property type="entry name" value="Methyl_CpG_DNA-bd"/>
</dbReference>
<evidence type="ECO:0000256" key="18">
    <source>
        <dbReference type="ARBA" id="ARBA00049087"/>
    </source>
</evidence>
<dbReference type="EMBL" id="CATNWA010019640">
    <property type="protein sequence ID" value="CAI9614261.1"/>
    <property type="molecule type" value="Genomic_DNA"/>
</dbReference>
<evidence type="ECO:0000256" key="11">
    <source>
        <dbReference type="ARBA" id="ARBA00022833"/>
    </source>
</evidence>
<evidence type="ECO:0000259" key="20">
    <source>
        <dbReference type="PROSITE" id="PS50280"/>
    </source>
</evidence>
<evidence type="ECO:0000256" key="14">
    <source>
        <dbReference type="ARBA" id="ARBA00023306"/>
    </source>
</evidence>
<evidence type="ECO:0000313" key="23">
    <source>
        <dbReference type="Proteomes" id="UP001162483"/>
    </source>
</evidence>
<dbReference type="InterPro" id="IPR047232">
    <property type="entry name" value="SETDB1/2-like_MBD"/>
</dbReference>
<evidence type="ECO:0000256" key="4">
    <source>
        <dbReference type="ARBA" id="ARBA00022473"/>
    </source>
</evidence>
<evidence type="ECO:0000256" key="2">
    <source>
        <dbReference type="ARBA" id="ARBA00004286"/>
    </source>
</evidence>
<feature type="domain" description="Pre-SET" evidence="21">
    <location>
        <begin position="281"/>
        <end position="355"/>
    </location>
</feature>
<keyword evidence="5" id="KW-0489">Methyltransferase</keyword>
<keyword evidence="8" id="KW-0949">S-adenosyl-L-methionine</keyword>
<evidence type="ECO:0000256" key="7">
    <source>
        <dbReference type="ARBA" id="ARBA00022679"/>
    </source>
</evidence>
<dbReference type="Proteomes" id="UP001162483">
    <property type="component" value="Unassembled WGS sequence"/>
</dbReference>
<feature type="region of interest" description="Disordered" evidence="19">
    <location>
        <begin position="429"/>
        <end position="467"/>
    </location>
</feature>
<dbReference type="InterPro" id="IPR016177">
    <property type="entry name" value="DNA-bd_dom_sf"/>
</dbReference>
<dbReference type="InterPro" id="IPR051516">
    <property type="entry name" value="SETDB_methyltransferase"/>
</dbReference>
<sequence length="480" mass="54519">MKHTEIVPDAFDLTPAFANHKAISVCEAKTFWQDQQAQGKVDILFEKAEQKLRLLWQKVNDGSATDKEYTSAFLLVNDNLLDQAPHDCNENASVELPNEDKLPERCEEEVTSPEPAVNDTALPSITQCVRFLEHKCGQACLSEVNPYFNKRGNPLSFPLICQFQRWHVKSSLLSRTLDVLYKAPCGKGLRNFDDVHDYLFQTKCNFLFLDNFSFNTFLQLKRNLIMGPVVTQEADISRDVELVPVSLCNEIDKTKPSSFTYRKSPWPHGYSINNFTDLFTGCCDCTDGCLDVSTCTCLQLTARACNNNVSSPKQSVPTGYKYRRLQAPIPTGLYECNVSCKCDRRMCQNRVVQHGLQVRLQVFNTKERGWGVRCLDDIDKGTFVCIYAGRILMKTSNVELQNTSTSVMQPDDNKPASIFSKRKRPISLSDSEVTNLPPSSSSNQKLRDTQVRSGSSHQPEFLSRNKKSRFQEKKCKLYIY</sequence>
<comment type="catalytic activity">
    <reaction evidence="18">
        <text>N(6),N(6)-dimethyl-L-lysyl(9)-[histone H3] + S-adenosyl-L-methionine = N(6),N(6),N(6)-trimethyl-L-lysyl(9)-[histone H3] + S-adenosyl-L-homocysteine + H(+)</text>
        <dbReference type="Rhea" id="RHEA:60288"/>
        <dbReference type="Rhea" id="RHEA-COMP:15538"/>
        <dbReference type="Rhea" id="RHEA-COMP:15541"/>
        <dbReference type="ChEBI" id="CHEBI:15378"/>
        <dbReference type="ChEBI" id="CHEBI:57856"/>
        <dbReference type="ChEBI" id="CHEBI:59789"/>
        <dbReference type="ChEBI" id="CHEBI:61961"/>
        <dbReference type="ChEBI" id="CHEBI:61976"/>
        <dbReference type="EC" id="2.1.1.366"/>
    </reaction>
</comment>
<evidence type="ECO:0000256" key="6">
    <source>
        <dbReference type="ARBA" id="ARBA00022618"/>
    </source>
</evidence>
<evidence type="ECO:0000256" key="8">
    <source>
        <dbReference type="ARBA" id="ARBA00022691"/>
    </source>
</evidence>
<keyword evidence="9" id="KW-0479">Metal-binding</keyword>
<evidence type="ECO:0000256" key="3">
    <source>
        <dbReference type="ARBA" id="ARBA00022454"/>
    </source>
</evidence>
<evidence type="ECO:0000256" key="12">
    <source>
        <dbReference type="ARBA" id="ARBA00022853"/>
    </source>
</evidence>
<dbReference type="PANTHER" id="PTHR46024">
    <property type="entry name" value="HISTONE-LYSINE N-METHYLTRANSFERASE EGGLESS"/>
    <property type="match status" value="1"/>
</dbReference>
<keyword evidence="11" id="KW-0862">Zinc</keyword>
<evidence type="ECO:0000256" key="9">
    <source>
        <dbReference type="ARBA" id="ARBA00022723"/>
    </source>
</evidence>
<protein>
    <recommendedName>
        <fullName evidence="16">Histone-lysine N-methyltransferase SETDB2</fullName>
        <ecNumber evidence="15">2.1.1.366</ecNumber>
    </recommendedName>
    <alternativeName>
        <fullName evidence="17">SET domain bifurcated 2</fullName>
    </alternativeName>
</protein>
<evidence type="ECO:0000256" key="13">
    <source>
        <dbReference type="ARBA" id="ARBA00023242"/>
    </source>
</evidence>
<dbReference type="Gene3D" id="2.170.270.10">
    <property type="entry name" value="SET domain"/>
    <property type="match status" value="1"/>
</dbReference>
<evidence type="ECO:0000256" key="10">
    <source>
        <dbReference type="ARBA" id="ARBA00022776"/>
    </source>
</evidence>
<keyword evidence="4" id="KW-0217">Developmental protein</keyword>
<organism evidence="22 23">
    <name type="scientific">Staurois parvus</name>
    <dbReference type="NCBI Taxonomy" id="386267"/>
    <lineage>
        <taxon>Eukaryota</taxon>
        <taxon>Metazoa</taxon>
        <taxon>Chordata</taxon>
        <taxon>Craniata</taxon>
        <taxon>Vertebrata</taxon>
        <taxon>Euteleostomi</taxon>
        <taxon>Amphibia</taxon>
        <taxon>Batrachia</taxon>
        <taxon>Anura</taxon>
        <taxon>Neobatrachia</taxon>
        <taxon>Ranoidea</taxon>
        <taxon>Ranidae</taxon>
        <taxon>Staurois</taxon>
    </lineage>
</organism>
<gene>
    <name evidence="22" type="ORF">SPARVUS_LOCUS15022207</name>
</gene>
<dbReference type="SMART" id="SM00391">
    <property type="entry name" value="MBD"/>
    <property type="match status" value="1"/>
</dbReference>
<feature type="domain" description="SET" evidence="20">
    <location>
        <begin position="358"/>
        <end position="480"/>
    </location>
</feature>
<dbReference type="PROSITE" id="PS50280">
    <property type="entry name" value="SET"/>
    <property type="match status" value="1"/>
</dbReference>
<evidence type="ECO:0000256" key="16">
    <source>
        <dbReference type="ARBA" id="ARBA00040299"/>
    </source>
</evidence>
<dbReference type="PROSITE" id="PS50867">
    <property type="entry name" value="PRE_SET"/>
    <property type="match status" value="1"/>
</dbReference>
<comment type="caution">
    <text evidence="22">The sequence shown here is derived from an EMBL/GenBank/DDBJ whole genome shotgun (WGS) entry which is preliminary data.</text>
</comment>
<dbReference type="SUPFAM" id="SSF54171">
    <property type="entry name" value="DNA-binding domain"/>
    <property type="match status" value="1"/>
</dbReference>
<proteinExistence type="predicted"/>
<keyword evidence="12" id="KW-0156">Chromatin regulator</keyword>
<keyword evidence="7" id="KW-0808">Transferase</keyword>
<evidence type="ECO:0000313" key="22">
    <source>
        <dbReference type="EMBL" id="CAI9614261.1"/>
    </source>
</evidence>
<keyword evidence="6" id="KW-0132">Cell division</keyword>
<keyword evidence="23" id="KW-1185">Reference proteome</keyword>
<keyword evidence="13" id="KW-0539">Nucleus</keyword>
<comment type="subcellular location">
    <subcellularLocation>
        <location evidence="2">Chromosome</location>
    </subcellularLocation>
    <subcellularLocation>
        <location evidence="1">Nucleus</location>
    </subcellularLocation>
</comment>
<dbReference type="InterPro" id="IPR007728">
    <property type="entry name" value="Pre-SET_dom"/>
</dbReference>
<dbReference type="Pfam" id="PF01429">
    <property type="entry name" value="MBD"/>
    <property type="match status" value="1"/>
</dbReference>
<dbReference type="PANTHER" id="PTHR46024:SF3">
    <property type="entry name" value="HISTONE-LYSINE N-METHYLTRANSFERASE SETDB2"/>
    <property type="match status" value="1"/>
</dbReference>
<dbReference type="CDD" id="cd01395">
    <property type="entry name" value="HMT_MBD"/>
    <property type="match status" value="1"/>
</dbReference>
<dbReference type="InterPro" id="IPR046341">
    <property type="entry name" value="SET_dom_sf"/>
</dbReference>
<evidence type="ECO:0000256" key="5">
    <source>
        <dbReference type="ARBA" id="ARBA00022603"/>
    </source>
</evidence>
<keyword evidence="14" id="KW-0131">Cell cycle</keyword>
<dbReference type="EC" id="2.1.1.366" evidence="15"/>
<keyword evidence="10" id="KW-0498">Mitosis</keyword>
<name>A0ABN9GXR3_9NEOB</name>
<dbReference type="Pfam" id="PF05033">
    <property type="entry name" value="Pre-SET"/>
    <property type="match status" value="1"/>
</dbReference>
<keyword evidence="3" id="KW-0158">Chromosome</keyword>
<dbReference type="SMART" id="SM00468">
    <property type="entry name" value="PreSET"/>
    <property type="match status" value="1"/>
</dbReference>